<keyword evidence="4" id="KW-0472">Membrane</keyword>
<name>A0A502KWR5_9GAMM</name>
<protein>
    <recommendedName>
        <fullName evidence="2">diguanylate cyclase</fullName>
        <ecNumber evidence="2">2.7.7.65</ecNumber>
    </recommendedName>
</protein>
<evidence type="ECO:0000256" key="3">
    <source>
        <dbReference type="ARBA" id="ARBA00034247"/>
    </source>
</evidence>
<proteinExistence type="predicted"/>
<evidence type="ECO:0000256" key="1">
    <source>
        <dbReference type="ARBA" id="ARBA00001946"/>
    </source>
</evidence>
<dbReference type="EMBL" id="SAWY01000021">
    <property type="protein sequence ID" value="TPH14645.1"/>
    <property type="molecule type" value="Genomic_DNA"/>
</dbReference>
<comment type="cofactor">
    <cofactor evidence="1">
        <name>Mg(2+)</name>
        <dbReference type="ChEBI" id="CHEBI:18420"/>
    </cofactor>
</comment>
<dbReference type="PROSITE" id="PS50887">
    <property type="entry name" value="GGDEF"/>
    <property type="match status" value="1"/>
</dbReference>
<evidence type="ECO:0000259" key="5">
    <source>
        <dbReference type="PROSITE" id="PS50887"/>
    </source>
</evidence>
<evidence type="ECO:0000256" key="4">
    <source>
        <dbReference type="SAM" id="Phobius"/>
    </source>
</evidence>
<dbReference type="NCBIfam" id="TIGR00254">
    <property type="entry name" value="GGDEF"/>
    <property type="match status" value="1"/>
</dbReference>
<dbReference type="PANTHER" id="PTHR45138">
    <property type="entry name" value="REGULATORY COMPONENTS OF SENSORY TRANSDUCTION SYSTEM"/>
    <property type="match status" value="1"/>
</dbReference>
<dbReference type="Proteomes" id="UP000315303">
    <property type="component" value="Unassembled WGS sequence"/>
</dbReference>
<feature type="transmembrane region" description="Helical" evidence="4">
    <location>
        <begin position="464"/>
        <end position="483"/>
    </location>
</feature>
<dbReference type="SMART" id="SM00267">
    <property type="entry name" value="GGDEF"/>
    <property type="match status" value="1"/>
</dbReference>
<keyword evidence="4" id="KW-1133">Transmembrane helix</keyword>
<gene>
    <name evidence="6" type="ORF">EPA86_11135</name>
</gene>
<dbReference type="InterPro" id="IPR000160">
    <property type="entry name" value="GGDEF_dom"/>
</dbReference>
<dbReference type="GO" id="GO:0052621">
    <property type="term" value="F:diguanylate cyclase activity"/>
    <property type="evidence" value="ECO:0007669"/>
    <property type="project" value="UniProtKB-EC"/>
</dbReference>
<keyword evidence="7" id="KW-1185">Reference proteome</keyword>
<feature type="domain" description="GGDEF" evidence="5">
    <location>
        <begin position="526"/>
        <end position="658"/>
    </location>
</feature>
<dbReference type="Pfam" id="PF00990">
    <property type="entry name" value="GGDEF"/>
    <property type="match status" value="1"/>
</dbReference>
<dbReference type="EC" id="2.7.7.65" evidence="2"/>
<evidence type="ECO:0000256" key="2">
    <source>
        <dbReference type="ARBA" id="ARBA00012528"/>
    </source>
</evidence>
<dbReference type="CDD" id="cd01949">
    <property type="entry name" value="GGDEF"/>
    <property type="match status" value="1"/>
</dbReference>
<evidence type="ECO:0000313" key="6">
    <source>
        <dbReference type="EMBL" id="TPH14645.1"/>
    </source>
</evidence>
<dbReference type="Gene3D" id="3.30.70.270">
    <property type="match status" value="1"/>
</dbReference>
<organism evidence="6 7">
    <name type="scientific">Litorilituus lipolyticus</name>
    <dbReference type="NCBI Taxonomy" id="2491017"/>
    <lineage>
        <taxon>Bacteria</taxon>
        <taxon>Pseudomonadati</taxon>
        <taxon>Pseudomonadota</taxon>
        <taxon>Gammaproteobacteria</taxon>
        <taxon>Alteromonadales</taxon>
        <taxon>Colwelliaceae</taxon>
        <taxon>Litorilituus</taxon>
    </lineage>
</organism>
<keyword evidence="4" id="KW-0812">Transmembrane</keyword>
<dbReference type="SUPFAM" id="SSF55073">
    <property type="entry name" value="Nucleotide cyclase"/>
    <property type="match status" value="1"/>
</dbReference>
<dbReference type="InterPro" id="IPR043128">
    <property type="entry name" value="Rev_trsase/Diguanyl_cyclase"/>
</dbReference>
<comment type="catalytic activity">
    <reaction evidence="3">
        <text>2 GTP = 3',3'-c-di-GMP + 2 diphosphate</text>
        <dbReference type="Rhea" id="RHEA:24898"/>
        <dbReference type="ChEBI" id="CHEBI:33019"/>
        <dbReference type="ChEBI" id="CHEBI:37565"/>
        <dbReference type="ChEBI" id="CHEBI:58805"/>
        <dbReference type="EC" id="2.7.7.65"/>
    </reaction>
</comment>
<dbReference type="OrthoDB" id="9803824at2"/>
<evidence type="ECO:0000313" key="7">
    <source>
        <dbReference type="Proteomes" id="UP000315303"/>
    </source>
</evidence>
<sequence>MLTALCMLLSIMVETVLTYIGSYIMQLFKYLKIMTLSKAFSNRKNDLCQKLRAAQFIKQYLNSKVAILCFFALFHSHSFAANNSAQSNILNKQGLTEKTLPVSEHALTKQDISLMLNRADKLRSSNNAISRQILEKLKKQAFLTLEQRNFLTYLTAIQAGFEGDYSQIELLLTTVIKSEASDLLKYRANYSLINLYTEQERWRDGLKQVETLLNIESNIEQHYRRLALMAVTEFYIQLEQYSLAYKYSLQVIKESTSPRNICIAKQLQVAVKLKSSSPLLKEDEVVDAINACEQINEQIFLGYIRLYQGEMYLNDALTSKAINATLPYIEDIVATNYYPLIGNSYRLIAEIYWQQKQYRKAKNYAFKAQEYFQVDTSLKDKKAIFYLLFQLSELEEDYIQAFEYHKLYDEANSELIKNTQEKHLVFQLVQHNDLANKNKIAQLNKTNTFLKTQHEITLEKEQTIILIVMILVGLLTLGSSWVYNSWLTQQKLRQIANFDSLTGATSRGHFFELAELLLQEQVKFKQDLSCIIFDLDHFKQINDTYGHAIGDKVLTAVATVCQEQLRHQDLLGRLGGEEFAIILPDFNLTMAEDVANRCRIAIHNLDYQSLGLESAITASFGVSDKDISGENLTDLLADADSAMYSSKQHGRNCTVTYR</sequence>
<reference evidence="6 7" key="1">
    <citation type="submission" date="2019-01" db="EMBL/GenBank/DDBJ databases">
        <title>Litorilituus lipolytica sp. nov., isolated from intertidal sand of the Yellow Sea in China.</title>
        <authorList>
            <person name="Liu A."/>
        </authorList>
    </citation>
    <scope>NUCLEOTIDE SEQUENCE [LARGE SCALE GENOMIC DNA]</scope>
    <source>
        <strain evidence="6 7">RZ04</strain>
    </source>
</reference>
<comment type="caution">
    <text evidence="6">The sequence shown here is derived from an EMBL/GenBank/DDBJ whole genome shotgun (WGS) entry which is preliminary data.</text>
</comment>
<dbReference type="InterPro" id="IPR050469">
    <property type="entry name" value="Diguanylate_Cyclase"/>
</dbReference>
<dbReference type="AlphaFoldDB" id="A0A502KWR5"/>
<accession>A0A502KWR5</accession>
<dbReference type="FunFam" id="3.30.70.270:FF:000001">
    <property type="entry name" value="Diguanylate cyclase domain protein"/>
    <property type="match status" value="1"/>
</dbReference>
<dbReference type="PANTHER" id="PTHR45138:SF9">
    <property type="entry name" value="DIGUANYLATE CYCLASE DGCM-RELATED"/>
    <property type="match status" value="1"/>
</dbReference>
<dbReference type="InterPro" id="IPR029787">
    <property type="entry name" value="Nucleotide_cyclase"/>
</dbReference>